<protein>
    <submittedName>
        <fullName evidence="1">Uncharacterized protein</fullName>
    </submittedName>
</protein>
<evidence type="ECO:0000313" key="2">
    <source>
        <dbReference type="Proteomes" id="UP000530514"/>
    </source>
</evidence>
<dbReference type="OrthoDB" id="2990952at2"/>
<sequence length="72" mass="8317">MLAINPSDPFLEGDEERYDCMECGAQESIVIIDNRGFCSTPGCLHNDPVQFVFFPQWPKPKACHIERKRFLK</sequence>
<organism evidence="1 2">
    <name type="scientific">Thermoactinomyces daqus</name>
    <dbReference type="NCBI Taxonomy" id="1329516"/>
    <lineage>
        <taxon>Bacteria</taxon>
        <taxon>Bacillati</taxon>
        <taxon>Bacillota</taxon>
        <taxon>Bacilli</taxon>
        <taxon>Bacillales</taxon>
        <taxon>Thermoactinomycetaceae</taxon>
        <taxon>Thermoactinomyces</taxon>
    </lineage>
</organism>
<proteinExistence type="predicted"/>
<dbReference type="Proteomes" id="UP000530514">
    <property type="component" value="Unassembled WGS sequence"/>
</dbReference>
<dbReference type="RefSeq" id="WP_033099815.1">
    <property type="nucleotide sequence ID" value="NZ_JACEIP010000011.1"/>
</dbReference>
<evidence type="ECO:0000313" key="1">
    <source>
        <dbReference type="EMBL" id="MBA4543008.1"/>
    </source>
</evidence>
<gene>
    <name evidence="1" type="ORF">H1164_08840</name>
</gene>
<dbReference type="EMBL" id="JACEIP010000011">
    <property type="protein sequence ID" value="MBA4543008.1"/>
    <property type="molecule type" value="Genomic_DNA"/>
</dbReference>
<dbReference type="AlphaFoldDB" id="A0A7W1XAI4"/>
<keyword evidence="2" id="KW-1185">Reference proteome</keyword>
<reference evidence="1 2" key="1">
    <citation type="submission" date="2020-07" db="EMBL/GenBank/DDBJ databases">
        <authorList>
            <person name="Feng H."/>
        </authorList>
    </citation>
    <scope>NUCLEOTIDE SEQUENCE [LARGE SCALE GENOMIC DNA]</scope>
    <source>
        <strain evidence="2">s-11</strain>
    </source>
</reference>
<name>A0A7W1XAI4_9BACL</name>
<comment type="caution">
    <text evidence="1">The sequence shown here is derived from an EMBL/GenBank/DDBJ whole genome shotgun (WGS) entry which is preliminary data.</text>
</comment>
<accession>A0A7W1XAI4</accession>